<reference evidence="2 3" key="1">
    <citation type="journal article" date="2006" name="Genome Res.">
        <title>Skewed genomic variability in strains of the toxigenic bacterial pathogen, Clostridium perfringens.</title>
        <authorList>
            <person name="Myers G.S."/>
            <person name="Rasko D.A."/>
            <person name="Cheung J.K."/>
            <person name="Ravel J."/>
            <person name="Seshadri R."/>
            <person name="Deboy R.T."/>
            <person name="Ren Q."/>
            <person name="Varga J."/>
            <person name="Awad M.M."/>
            <person name="Brinkac L.M."/>
            <person name="Daugherty S.C."/>
            <person name="Haft D.H."/>
            <person name="Dodson R.J."/>
            <person name="Madupu R."/>
            <person name="Nelson W.C."/>
            <person name="Rosovitz M.J."/>
            <person name="Sullivan S.A."/>
            <person name="Khouri H."/>
            <person name="Dimitrov G.I."/>
            <person name="Watkins K.L."/>
            <person name="Mulligan S."/>
            <person name="Benton J."/>
            <person name="Radune D."/>
            <person name="Fisher D.J."/>
            <person name="Atkins H.S."/>
            <person name="Hiscox T."/>
            <person name="Jost B.H."/>
            <person name="Billington S.J."/>
            <person name="Songer J.G."/>
            <person name="McClane B.A."/>
            <person name="Titball R.W."/>
            <person name="Rood J.I."/>
            <person name="Melville S.B."/>
            <person name="Paulsen I.T."/>
        </authorList>
    </citation>
    <scope>NUCLEOTIDE SEQUENCE [LARGE SCALE GENOMIC DNA]</scope>
    <source>
        <strain evidence="3">ATCC 13124 / DSM 756 / JCM 1290 / NCIMB 6125 / NCTC 8237 / S 107 / Type A</strain>
    </source>
</reference>
<dbReference type="HOGENOM" id="CLU_2315353_0_0_9"/>
<dbReference type="PaxDb" id="195103-CPF_1074"/>
<dbReference type="EMBL" id="CP000246">
    <property type="protein sequence ID" value="ABG84014.1"/>
    <property type="molecule type" value="Genomic_DNA"/>
</dbReference>
<keyword evidence="1" id="KW-0472">Membrane</keyword>
<protein>
    <recommendedName>
        <fullName evidence="4">DUF3784 domain-containing protein</fullName>
    </recommendedName>
</protein>
<feature type="transmembrane region" description="Helical" evidence="1">
    <location>
        <begin position="77"/>
        <end position="95"/>
    </location>
</feature>
<evidence type="ECO:0000313" key="2">
    <source>
        <dbReference type="EMBL" id="ABG84014.1"/>
    </source>
</evidence>
<dbReference type="KEGG" id="cpf:CPF_1074"/>
<dbReference type="Proteomes" id="UP000001823">
    <property type="component" value="Chromosome"/>
</dbReference>
<proteinExistence type="predicted"/>
<sequence length="99" mass="11623">MLIYYCISLMILLTMLMTGIINPICSFLSGDTEIRFNGILYTNLNEEKYKKILFSTFLNFIILILCLCIVCFKFNPFFPIFLAILCIIFLQHHILKSLR</sequence>
<feature type="transmembrane region" description="Helical" evidence="1">
    <location>
        <begin position="49"/>
        <end position="70"/>
    </location>
</feature>
<dbReference type="AlphaFoldDB" id="A0A0H2YTC2"/>
<gene>
    <name evidence="2" type="ordered locus">CPF_1074</name>
</gene>
<keyword evidence="1" id="KW-1133">Transmembrane helix</keyword>
<name>A0A0H2YTC2_CLOP1</name>
<evidence type="ECO:0000313" key="3">
    <source>
        <dbReference type="Proteomes" id="UP000001823"/>
    </source>
</evidence>
<evidence type="ECO:0008006" key="4">
    <source>
        <dbReference type="Google" id="ProtNLM"/>
    </source>
</evidence>
<accession>A0A0H2YTC2</accession>
<evidence type="ECO:0000256" key="1">
    <source>
        <dbReference type="SAM" id="Phobius"/>
    </source>
</evidence>
<keyword evidence="3" id="KW-1185">Reference proteome</keyword>
<organism evidence="2 3">
    <name type="scientific">Clostridium perfringens (strain ATCC 13124 / DSM 756 / JCM 1290 / NCIMB 6125 / NCTC 8237 / Type A)</name>
    <dbReference type="NCBI Taxonomy" id="195103"/>
    <lineage>
        <taxon>Bacteria</taxon>
        <taxon>Bacillati</taxon>
        <taxon>Bacillota</taxon>
        <taxon>Clostridia</taxon>
        <taxon>Eubacteriales</taxon>
        <taxon>Clostridiaceae</taxon>
        <taxon>Clostridium</taxon>
    </lineage>
</organism>
<keyword evidence="1" id="KW-0812">Transmembrane</keyword>
<feature type="transmembrane region" description="Helical" evidence="1">
    <location>
        <begin position="7"/>
        <end position="29"/>
    </location>
</feature>